<proteinExistence type="predicted"/>
<dbReference type="EMBL" id="JAADJZ010000028">
    <property type="protein sequence ID" value="KAF2866261.1"/>
    <property type="molecule type" value="Genomic_DNA"/>
</dbReference>
<evidence type="ECO:0000313" key="3">
    <source>
        <dbReference type="EMBL" id="KAF2866261.1"/>
    </source>
</evidence>
<protein>
    <submittedName>
        <fullName evidence="3">Uncharacterized protein</fullName>
    </submittedName>
</protein>
<organism evidence="3 4">
    <name type="scientific">Massariosphaeria phaeospora</name>
    <dbReference type="NCBI Taxonomy" id="100035"/>
    <lineage>
        <taxon>Eukaryota</taxon>
        <taxon>Fungi</taxon>
        <taxon>Dikarya</taxon>
        <taxon>Ascomycota</taxon>
        <taxon>Pezizomycotina</taxon>
        <taxon>Dothideomycetes</taxon>
        <taxon>Pleosporomycetidae</taxon>
        <taxon>Pleosporales</taxon>
        <taxon>Pleosporales incertae sedis</taxon>
        <taxon>Massariosphaeria</taxon>
    </lineage>
</organism>
<accession>A0A7C8M330</accession>
<dbReference type="OrthoDB" id="3801368at2759"/>
<dbReference type="AlphaFoldDB" id="A0A7C8M330"/>
<gene>
    <name evidence="3" type="ORF">BDV95DRAFT_611725</name>
</gene>
<feature type="coiled-coil region" evidence="1">
    <location>
        <begin position="351"/>
        <end position="381"/>
    </location>
</feature>
<comment type="caution">
    <text evidence="3">The sequence shown here is derived from an EMBL/GenBank/DDBJ whole genome shotgun (WGS) entry which is preliminary data.</text>
</comment>
<sequence length="465" mass="52813">MAPNSNTDSTDQTTTLNKKDDLSYTLETFKSQVLGTGQDFLQDFLYLPLMNKSKFEDIPDGFEFRMRFLRSDPVLKRMLVGTWTNKTTEETSSVWAYVHGRPDSAHVVSYFLDDTSNGVISKEILGINFEEPFAHVTYNPTRNRARLDQDFVNRVRIMVLFYFLEHGFLDRLVKFNQLLFGHACKAIADKAKSIRRKESRTVAQLVTDDELGKVFAKLKLAAESLICFQREPSGCFVLWSLSEDGPSGRVVELRTDTNDSESAITAEVSHKEVDTDTDSALSSPTGSTASLTAVLITQNERTRTMSSKRDSPIDDTNEIQDGLSKRQQPENHVTMFQDLIRQIQSHFVTELEELRGHNRMLESRNQQLELLNAESTTLRKELSETVKRINSDHLQALSKDDAEVRAEKSKFDKEALTTKKLKEEILAMKTEVEELRNMKRTFMGLARTLDSNKSTGVADAPLKSE</sequence>
<reference evidence="3 4" key="1">
    <citation type="submission" date="2020-01" db="EMBL/GenBank/DDBJ databases">
        <authorList>
            <consortium name="DOE Joint Genome Institute"/>
            <person name="Haridas S."/>
            <person name="Albert R."/>
            <person name="Binder M."/>
            <person name="Bloem J."/>
            <person name="Labutti K."/>
            <person name="Salamov A."/>
            <person name="Andreopoulos B."/>
            <person name="Baker S.E."/>
            <person name="Barry K."/>
            <person name="Bills G."/>
            <person name="Bluhm B.H."/>
            <person name="Cannon C."/>
            <person name="Castanera R."/>
            <person name="Culley D.E."/>
            <person name="Daum C."/>
            <person name="Ezra D."/>
            <person name="Gonzalez J.B."/>
            <person name="Henrissat B."/>
            <person name="Kuo A."/>
            <person name="Liang C."/>
            <person name="Lipzen A."/>
            <person name="Lutzoni F."/>
            <person name="Magnuson J."/>
            <person name="Mondo S."/>
            <person name="Nolan M."/>
            <person name="Ohm R."/>
            <person name="Pangilinan J."/>
            <person name="Park H.-J.H."/>
            <person name="Ramirez L."/>
            <person name="Alfaro M."/>
            <person name="Sun H."/>
            <person name="Tritt A."/>
            <person name="Yoshinaga Y."/>
            <person name="Zwiers L.-H.L."/>
            <person name="Turgeon B.G."/>
            <person name="Goodwin S.B."/>
            <person name="Spatafora J.W."/>
            <person name="Crous P.W."/>
            <person name="Grigoriev I.V."/>
        </authorList>
    </citation>
    <scope>NUCLEOTIDE SEQUENCE [LARGE SCALE GENOMIC DNA]</scope>
    <source>
        <strain evidence="3 4">CBS 611.86</strain>
    </source>
</reference>
<evidence type="ECO:0000313" key="4">
    <source>
        <dbReference type="Proteomes" id="UP000481861"/>
    </source>
</evidence>
<keyword evidence="4" id="KW-1185">Reference proteome</keyword>
<evidence type="ECO:0000256" key="1">
    <source>
        <dbReference type="SAM" id="Coils"/>
    </source>
</evidence>
<feature type="compositionally biased region" description="Basic and acidic residues" evidence="2">
    <location>
        <begin position="300"/>
        <end position="312"/>
    </location>
</feature>
<keyword evidence="1" id="KW-0175">Coiled coil</keyword>
<feature type="region of interest" description="Disordered" evidence="2">
    <location>
        <begin position="300"/>
        <end position="319"/>
    </location>
</feature>
<name>A0A7C8M330_9PLEO</name>
<dbReference type="Proteomes" id="UP000481861">
    <property type="component" value="Unassembled WGS sequence"/>
</dbReference>
<evidence type="ECO:0000256" key="2">
    <source>
        <dbReference type="SAM" id="MobiDB-lite"/>
    </source>
</evidence>